<evidence type="ECO:0000313" key="2">
    <source>
        <dbReference type="Proteomes" id="UP000596660"/>
    </source>
</evidence>
<sequence length="302" mass="33372">VMAARPSKVYIPFEPLLQKITAWLQFPAPVYGFIDIQESRDRAAHKAVKKLIFLYGVKVSDFTYDQLRLHELCLKLFRNKCAELLQDKGKSPKPVTGESSGHGLGVDNVHVSIDYAQVLVIVVRKTGASVTTIETTWVEGHGFVSWVMISCPRSNSGMECIFSEFCASASVAEQRVSKKAVFYLACKYNLEIVDANYGATAKMSRECYLLREKYLILKAHLHRLEHAPPQAPTTSPVVHEENVSPVDEAAPVPVRSTLPVTPAKRKKLLQVAHEQELEASTSGQAVSGLLELGQLFCGSEST</sequence>
<dbReference type="EnsemblPlants" id="AUR62003458-RA">
    <property type="protein sequence ID" value="AUR62003458-RA:cds"/>
    <property type="gene ID" value="AUR62003458"/>
</dbReference>
<proteinExistence type="predicted"/>
<evidence type="ECO:0000313" key="1">
    <source>
        <dbReference type="EnsemblPlants" id="AUR62003458-RA:cds"/>
    </source>
</evidence>
<dbReference type="Gramene" id="AUR62003458-RA">
    <property type="protein sequence ID" value="AUR62003458-RA:cds"/>
    <property type="gene ID" value="AUR62003458"/>
</dbReference>
<keyword evidence="2" id="KW-1185">Reference proteome</keyword>
<dbReference type="AlphaFoldDB" id="A0A803KWQ0"/>
<protein>
    <submittedName>
        <fullName evidence="1">Uncharacterized protein</fullName>
    </submittedName>
</protein>
<dbReference type="Proteomes" id="UP000596660">
    <property type="component" value="Unplaced"/>
</dbReference>
<accession>A0A803KWQ0</accession>
<name>A0A803KWQ0_CHEQI</name>
<reference evidence="1" key="1">
    <citation type="journal article" date="2017" name="Nature">
        <title>The genome of Chenopodium quinoa.</title>
        <authorList>
            <person name="Jarvis D.E."/>
            <person name="Ho Y.S."/>
            <person name="Lightfoot D.J."/>
            <person name="Schmoeckel S.M."/>
            <person name="Li B."/>
            <person name="Borm T.J.A."/>
            <person name="Ohyanagi H."/>
            <person name="Mineta K."/>
            <person name="Michell C.T."/>
            <person name="Saber N."/>
            <person name="Kharbatia N.M."/>
            <person name="Rupper R.R."/>
            <person name="Sharp A.R."/>
            <person name="Dally N."/>
            <person name="Boughton B.A."/>
            <person name="Woo Y.H."/>
            <person name="Gao G."/>
            <person name="Schijlen E.G.W.M."/>
            <person name="Guo X."/>
            <person name="Momin A.A."/>
            <person name="Negrao S."/>
            <person name="Al-Babili S."/>
            <person name="Gehring C."/>
            <person name="Roessner U."/>
            <person name="Jung C."/>
            <person name="Murphy K."/>
            <person name="Arold S.T."/>
            <person name="Gojobori T."/>
            <person name="van der Linden C.G."/>
            <person name="van Loo E.N."/>
            <person name="Jellen E.N."/>
            <person name="Maughan P.J."/>
            <person name="Tester M."/>
        </authorList>
    </citation>
    <scope>NUCLEOTIDE SEQUENCE [LARGE SCALE GENOMIC DNA]</scope>
    <source>
        <strain evidence="1">cv. PI 614886</strain>
    </source>
</reference>
<organism evidence="1 2">
    <name type="scientific">Chenopodium quinoa</name>
    <name type="common">Quinoa</name>
    <dbReference type="NCBI Taxonomy" id="63459"/>
    <lineage>
        <taxon>Eukaryota</taxon>
        <taxon>Viridiplantae</taxon>
        <taxon>Streptophyta</taxon>
        <taxon>Embryophyta</taxon>
        <taxon>Tracheophyta</taxon>
        <taxon>Spermatophyta</taxon>
        <taxon>Magnoliopsida</taxon>
        <taxon>eudicotyledons</taxon>
        <taxon>Gunneridae</taxon>
        <taxon>Pentapetalae</taxon>
        <taxon>Caryophyllales</taxon>
        <taxon>Chenopodiaceae</taxon>
        <taxon>Chenopodioideae</taxon>
        <taxon>Atripliceae</taxon>
        <taxon>Chenopodium</taxon>
    </lineage>
</organism>
<reference evidence="1" key="2">
    <citation type="submission" date="2021-03" db="UniProtKB">
        <authorList>
            <consortium name="EnsemblPlants"/>
        </authorList>
    </citation>
    <scope>IDENTIFICATION</scope>
</reference>